<evidence type="ECO:0000256" key="1">
    <source>
        <dbReference type="ARBA" id="ARBA00022603"/>
    </source>
</evidence>
<proteinExistence type="predicted"/>
<dbReference type="InterPro" id="IPR052190">
    <property type="entry name" value="Euk-Arch_PrmC-MTase"/>
</dbReference>
<evidence type="ECO:0000256" key="2">
    <source>
        <dbReference type="ARBA" id="ARBA00022679"/>
    </source>
</evidence>
<dbReference type="SUPFAM" id="SSF53335">
    <property type="entry name" value="S-adenosyl-L-methionine-dependent methyltransferases"/>
    <property type="match status" value="1"/>
</dbReference>
<feature type="region of interest" description="Disordered" evidence="4">
    <location>
        <begin position="1"/>
        <end position="25"/>
    </location>
</feature>
<protein>
    <submittedName>
        <fullName evidence="7">Methyltransferase</fullName>
    </submittedName>
</protein>
<dbReference type="Pfam" id="PF05175">
    <property type="entry name" value="MTS"/>
    <property type="match status" value="1"/>
</dbReference>
<reference evidence="8" key="1">
    <citation type="journal article" date="2019" name="Int. J. Syst. Evol. Microbiol.">
        <title>The Global Catalogue of Microorganisms (GCM) 10K type strain sequencing project: providing services to taxonomists for standard genome sequencing and annotation.</title>
        <authorList>
            <consortium name="The Broad Institute Genomics Platform"/>
            <consortium name="The Broad Institute Genome Sequencing Center for Infectious Disease"/>
            <person name="Wu L."/>
            <person name="Ma J."/>
        </authorList>
    </citation>
    <scope>NUCLEOTIDE SEQUENCE [LARGE SCALE GENOMIC DNA]</scope>
    <source>
        <strain evidence="8">NCAIM B.02333</strain>
    </source>
</reference>
<keyword evidence="2" id="KW-0808">Transferase</keyword>
<dbReference type="InterPro" id="IPR055487">
    <property type="entry name" value="DUF7059"/>
</dbReference>
<dbReference type="EMBL" id="JBHRWW010000011">
    <property type="protein sequence ID" value="MFC3689567.1"/>
    <property type="molecule type" value="Genomic_DNA"/>
</dbReference>
<evidence type="ECO:0000256" key="3">
    <source>
        <dbReference type="ARBA" id="ARBA00022691"/>
    </source>
</evidence>
<dbReference type="PANTHER" id="PTHR45875:SF1">
    <property type="entry name" value="METHYLTRANSFERASE N6AMT1"/>
    <property type="match status" value="1"/>
</dbReference>
<evidence type="ECO:0000313" key="8">
    <source>
        <dbReference type="Proteomes" id="UP001595685"/>
    </source>
</evidence>
<dbReference type="PANTHER" id="PTHR45875">
    <property type="entry name" value="METHYLTRANSFERASE N6AMT1"/>
    <property type="match status" value="1"/>
</dbReference>
<feature type="domain" description="Methyltransferase small" evidence="5">
    <location>
        <begin position="167"/>
        <end position="259"/>
    </location>
</feature>
<name>A0ABV7WJL4_9MICO</name>
<organism evidence="7 8">
    <name type="scientific">Aquipuribacter hungaricus</name>
    <dbReference type="NCBI Taxonomy" id="545624"/>
    <lineage>
        <taxon>Bacteria</taxon>
        <taxon>Bacillati</taxon>
        <taxon>Actinomycetota</taxon>
        <taxon>Actinomycetes</taxon>
        <taxon>Micrococcales</taxon>
        <taxon>Intrasporangiaceae</taxon>
        <taxon>Aquipuribacter</taxon>
    </lineage>
</organism>
<dbReference type="GO" id="GO:0032259">
    <property type="term" value="P:methylation"/>
    <property type="evidence" value="ECO:0007669"/>
    <property type="project" value="UniProtKB-KW"/>
</dbReference>
<dbReference type="GO" id="GO:0008168">
    <property type="term" value="F:methyltransferase activity"/>
    <property type="evidence" value="ECO:0007669"/>
    <property type="project" value="UniProtKB-KW"/>
</dbReference>
<feature type="domain" description="DUF7059" evidence="6">
    <location>
        <begin position="38"/>
        <end position="123"/>
    </location>
</feature>
<evidence type="ECO:0000259" key="6">
    <source>
        <dbReference type="Pfam" id="PF23186"/>
    </source>
</evidence>
<comment type="caution">
    <text evidence="7">The sequence shown here is derived from an EMBL/GenBank/DDBJ whole genome shotgun (WGS) entry which is preliminary data.</text>
</comment>
<dbReference type="InterPro" id="IPR007848">
    <property type="entry name" value="Small_mtfrase_dom"/>
</dbReference>
<dbReference type="Gene3D" id="3.40.50.150">
    <property type="entry name" value="Vaccinia Virus protein VP39"/>
    <property type="match status" value="1"/>
</dbReference>
<evidence type="ECO:0000259" key="5">
    <source>
        <dbReference type="Pfam" id="PF05175"/>
    </source>
</evidence>
<keyword evidence="8" id="KW-1185">Reference proteome</keyword>
<dbReference type="Proteomes" id="UP001595685">
    <property type="component" value="Unassembled WGS sequence"/>
</dbReference>
<keyword evidence="1 7" id="KW-0489">Methyltransferase</keyword>
<evidence type="ECO:0000313" key="7">
    <source>
        <dbReference type="EMBL" id="MFC3689567.1"/>
    </source>
</evidence>
<gene>
    <name evidence="7" type="ORF">ACFOLH_14545</name>
</gene>
<evidence type="ECO:0000256" key="4">
    <source>
        <dbReference type="SAM" id="MobiDB-lite"/>
    </source>
</evidence>
<dbReference type="Pfam" id="PF23186">
    <property type="entry name" value="DUF7059"/>
    <property type="match status" value="1"/>
</dbReference>
<keyword evidence="3" id="KW-0949">S-adenosyl-L-methionine</keyword>
<dbReference type="RefSeq" id="WP_340291641.1">
    <property type="nucleotide sequence ID" value="NZ_JBBEOI010000045.1"/>
</dbReference>
<dbReference type="InterPro" id="IPR029063">
    <property type="entry name" value="SAM-dependent_MTases_sf"/>
</dbReference>
<dbReference type="CDD" id="cd02440">
    <property type="entry name" value="AdoMet_MTases"/>
    <property type="match status" value="1"/>
</dbReference>
<accession>A0ABV7WJL4</accession>
<sequence>MPDLPPAPQGSMSAHPSTQPPPPAVTPDLALLRQDLTAAGYTVDGVTERLGDVASRALSRDQAVPARRVLGQGEDPVGVLVRLFTLGDAVPVSAAEAALPALGVPRAVATGFLADAGDGRVRALVDLQPHAVDDDLGEQGWWVCADLGELAHGGGVLPTDHVLGVGAASTTLVEAVVPPLRGQRCLDVGAGSGVQSLHLLRTGAQVVATDVSARACSFARVTAALNGLQLDVREGSLLDPVPGERFDRVVANLPFVVTPRRDDVPTYTYRDAGMAGDDVVRQMLLRAPHHLAEGGLAQFLGNWEDRSDQGWRARLDGWVHDAAVSLAQVSDDVLDVWVVQRELADPALYAEAWISDGGRPGREEADAWYSAWLEDFQARDVEAVGFGIVTLRRRRADPSTPPLRRLDEEHGRVPGAWRDVLAAGLTGHDALGRVGAHADLAALLPTRPVVAPGVLERRDLDPGAVDPRTVHLVDTRRRGRVVEASTALAGLVGACDGELSVGQVVGALAQLLEEPEADLRARLLPAVRELVAEGLLVLP</sequence>